<dbReference type="PANTHER" id="PTHR43787:SF3">
    <property type="entry name" value="ARYLSULFATASE REGULATORY PROTEIN"/>
    <property type="match status" value="1"/>
</dbReference>
<keyword evidence="4" id="KW-0479">Metal-binding</keyword>
<evidence type="ECO:0000313" key="8">
    <source>
        <dbReference type="EMBL" id="BDV42809.1"/>
    </source>
</evidence>
<feature type="domain" description="Radical SAM core" evidence="7">
    <location>
        <begin position="80"/>
        <end position="315"/>
    </location>
</feature>
<protein>
    <submittedName>
        <fullName evidence="8">Radical SAM/SPASM domain-containing protein</fullName>
    </submittedName>
</protein>
<dbReference type="InterPro" id="IPR007197">
    <property type="entry name" value="rSAM"/>
</dbReference>
<dbReference type="NCBIfam" id="TIGR04280">
    <property type="entry name" value="geopep_mat_rSAM"/>
    <property type="match status" value="1"/>
</dbReference>
<evidence type="ECO:0000256" key="6">
    <source>
        <dbReference type="ARBA" id="ARBA00023014"/>
    </source>
</evidence>
<dbReference type="InterPro" id="IPR013785">
    <property type="entry name" value="Aldolase_TIM"/>
</dbReference>
<dbReference type="SUPFAM" id="SSF102114">
    <property type="entry name" value="Radical SAM enzymes"/>
    <property type="match status" value="1"/>
</dbReference>
<dbReference type="EMBL" id="AP027151">
    <property type="protein sequence ID" value="BDV42809.1"/>
    <property type="molecule type" value="Genomic_DNA"/>
</dbReference>
<evidence type="ECO:0000256" key="1">
    <source>
        <dbReference type="ARBA" id="ARBA00001966"/>
    </source>
</evidence>
<sequence length="430" mass="47291">MPLSRYLTIYPCPEKPGSFLLYSTKKGAVVRLSAALLAAARAGTLAPAEAERLRRLEIVVDDPAAERAAMAAAVERTNLRRRRFNALVVLNLDCNLACPYCYEDPFRGRHFMTPETARLLVETVRREQLAEGREVALEFYGGEALLSRSLLREIAAPLGAAARELGVKFSFGLVTNGTLLTRAVAEELLPLGLSGASITLDGPREVHDRQRPFVSGKGSFDTILANVKAVWDLVPLRIGGNFGRDSYREFPRLLDQLLAEGITPEKVRAVQFSPIIPKAGGGAATDHAGCFSANEPWLVEAALYLREEILRRGFDTPKPTMAACMVEFANDLVVNYDGTLYKCPAFMGWPELAVGTLADGVGDYAASHNLNVWRTDECLDCPYLPLCFGGCRLLRKLRTGAIDGVDCRRDFFAAALEQLVRQDLELRRRA</sequence>
<accession>A0ABM8EK33</accession>
<dbReference type="SFLD" id="SFLDG01067">
    <property type="entry name" value="SPASM/twitch_domain_containing"/>
    <property type="match status" value="1"/>
</dbReference>
<keyword evidence="2" id="KW-0004">4Fe-4S</keyword>
<reference evidence="8 9" key="1">
    <citation type="submission" date="2022-12" db="EMBL/GenBank/DDBJ databases">
        <title>Polyphasic characterization of Geotalea uranireducens NIT-SL11 newly isolated from a complex of sewage sludge and microbially reduced graphene oxide.</title>
        <authorList>
            <person name="Xie L."/>
            <person name="Yoshida N."/>
            <person name="Meng L."/>
        </authorList>
    </citation>
    <scope>NUCLEOTIDE SEQUENCE [LARGE SCALE GENOMIC DNA]</scope>
    <source>
        <strain evidence="8 9">NIT-SL11</strain>
    </source>
</reference>
<dbReference type="CDD" id="cd01335">
    <property type="entry name" value="Radical_SAM"/>
    <property type="match status" value="1"/>
</dbReference>
<dbReference type="SFLD" id="SFLDS00029">
    <property type="entry name" value="Radical_SAM"/>
    <property type="match status" value="1"/>
</dbReference>
<evidence type="ECO:0000256" key="2">
    <source>
        <dbReference type="ARBA" id="ARBA00022485"/>
    </source>
</evidence>
<evidence type="ECO:0000256" key="5">
    <source>
        <dbReference type="ARBA" id="ARBA00023004"/>
    </source>
</evidence>
<dbReference type="NCBIfam" id="TIGR04085">
    <property type="entry name" value="rSAM_more_4Fe4S"/>
    <property type="match status" value="1"/>
</dbReference>
<dbReference type="InterPro" id="IPR058240">
    <property type="entry name" value="rSAM_sf"/>
</dbReference>
<dbReference type="InterPro" id="IPR026322">
    <property type="entry name" value="Geopep_mat_rSAM"/>
</dbReference>
<proteinExistence type="predicted"/>
<evidence type="ECO:0000313" key="9">
    <source>
        <dbReference type="Proteomes" id="UP001317705"/>
    </source>
</evidence>
<dbReference type="PANTHER" id="PTHR43787">
    <property type="entry name" value="FEMO COFACTOR BIOSYNTHESIS PROTEIN NIFB-RELATED"/>
    <property type="match status" value="1"/>
</dbReference>
<name>A0ABM8EK33_9BACT</name>
<evidence type="ECO:0000256" key="3">
    <source>
        <dbReference type="ARBA" id="ARBA00022691"/>
    </source>
</evidence>
<dbReference type="Proteomes" id="UP001317705">
    <property type="component" value="Chromosome"/>
</dbReference>
<dbReference type="PROSITE" id="PS51918">
    <property type="entry name" value="RADICAL_SAM"/>
    <property type="match status" value="1"/>
</dbReference>
<organism evidence="8 9">
    <name type="scientific">Geotalea uraniireducens</name>
    <dbReference type="NCBI Taxonomy" id="351604"/>
    <lineage>
        <taxon>Bacteria</taxon>
        <taxon>Pseudomonadati</taxon>
        <taxon>Thermodesulfobacteriota</taxon>
        <taxon>Desulfuromonadia</taxon>
        <taxon>Geobacterales</taxon>
        <taxon>Geobacteraceae</taxon>
        <taxon>Geotalea</taxon>
    </lineage>
</organism>
<evidence type="ECO:0000256" key="4">
    <source>
        <dbReference type="ARBA" id="ARBA00022723"/>
    </source>
</evidence>
<keyword evidence="5" id="KW-0408">Iron</keyword>
<keyword evidence="3" id="KW-0949">S-adenosyl-L-methionine</keyword>
<evidence type="ECO:0000259" key="7">
    <source>
        <dbReference type="PROSITE" id="PS51918"/>
    </source>
</evidence>
<keyword evidence="6" id="KW-0411">Iron-sulfur</keyword>
<dbReference type="Gene3D" id="3.20.20.70">
    <property type="entry name" value="Aldolase class I"/>
    <property type="match status" value="1"/>
</dbReference>
<gene>
    <name evidence="8" type="ORF">GURASL_17320</name>
</gene>
<keyword evidence="9" id="KW-1185">Reference proteome</keyword>
<dbReference type="RefSeq" id="WP_282003492.1">
    <property type="nucleotide sequence ID" value="NZ_AP027151.1"/>
</dbReference>
<dbReference type="Pfam" id="PF04055">
    <property type="entry name" value="Radical_SAM"/>
    <property type="match status" value="1"/>
</dbReference>
<dbReference type="InterPro" id="IPR023885">
    <property type="entry name" value="4Fe4S-binding_SPASM_dom"/>
</dbReference>
<comment type="cofactor">
    <cofactor evidence="1">
        <name>[4Fe-4S] cluster</name>
        <dbReference type="ChEBI" id="CHEBI:49883"/>
    </cofactor>
</comment>